<reference evidence="2 3" key="1">
    <citation type="journal article" date="2016" name="Mol. Biol. Evol.">
        <title>Comparative Genomics of Early-Diverging Mushroom-Forming Fungi Provides Insights into the Origins of Lignocellulose Decay Capabilities.</title>
        <authorList>
            <person name="Nagy L.G."/>
            <person name="Riley R."/>
            <person name="Tritt A."/>
            <person name="Adam C."/>
            <person name="Daum C."/>
            <person name="Floudas D."/>
            <person name="Sun H."/>
            <person name="Yadav J.S."/>
            <person name="Pangilinan J."/>
            <person name="Larsson K.H."/>
            <person name="Matsuura K."/>
            <person name="Barry K."/>
            <person name="Labutti K."/>
            <person name="Kuo R."/>
            <person name="Ohm R.A."/>
            <person name="Bhattacharya S.S."/>
            <person name="Shirouzu T."/>
            <person name="Yoshinaga Y."/>
            <person name="Martin F.M."/>
            <person name="Grigoriev I.V."/>
            <person name="Hibbett D.S."/>
        </authorList>
    </citation>
    <scope>NUCLEOTIDE SEQUENCE [LARGE SCALE GENOMIC DNA]</scope>
    <source>
        <strain evidence="2 3">HHB12029</strain>
    </source>
</reference>
<accession>A0A165C9F0</accession>
<feature type="compositionally biased region" description="Polar residues" evidence="1">
    <location>
        <begin position="66"/>
        <end position="81"/>
    </location>
</feature>
<dbReference type="InParanoid" id="A0A165C9F0"/>
<feature type="region of interest" description="Disordered" evidence="1">
    <location>
        <begin position="66"/>
        <end position="85"/>
    </location>
</feature>
<name>A0A165C9F0_EXIGL</name>
<proteinExistence type="predicted"/>
<gene>
    <name evidence="2" type="ORF">EXIGLDRAFT_755186</name>
</gene>
<evidence type="ECO:0000256" key="1">
    <source>
        <dbReference type="SAM" id="MobiDB-lite"/>
    </source>
</evidence>
<dbReference type="AlphaFoldDB" id="A0A165C9F0"/>
<evidence type="ECO:0000313" key="3">
    <source>
        <dbReference type="Proteomes" id="UP000077266"/>
    </source>
</evidence>
<dbReference type="EMBL" id="KV426348">
    <property type="protein sequence ID" value="KZV82060.1"/>
    <property type="molecule type" value="Genomic_DNA"/>
</dbReference>
<keyword evidence="3" id="KW-1185">Reference proteome</keyword>
<organism evidence="2 3">
    <name type="scientific">Exidia glandulosa HHB12029</name>
    <dbReference type="NCBI Taxonomy" id="1314781"/>
    <lineage>
        <taxon>Eukaryota</taxon>
        <taxon>Fungi</taxon>
        <taxon>Dikarya</taxon>
        <taxon>Basidiomycota</taxon>
        <taxon>Agaricomycotina</taxon>
        <taxon>Agaricomycetes</taxon>
        <taxon>Auriculariales</taxon>
        <taxon>Exidiaceae</taxon>
        <taxon>Exidia</taxon>
    </lineage>
</organism>
<protein>
    <submittedName>
        <fullName evidence="2">Uncharacterized protein</fullName>
    </submittedName>
</protein>
<sequence>MSPVSAGNNSGTQAPAHLVAGRKGVSSTPLYTRPPLVPVDGNSGFVAGVATDSASGLPCCRTIYTGTSGQRTTPASTSRRSGFTDHESADALTALVRRVDPSLHAKIDSNTSSAHLALHSAVARMRSSMPPFIPGSIAAPSSVPLREAPVQAYGAAAVGFPTALHRPELSPISPIEMDNVGEGGDVLMPDEGVKISDDELLWFRMQQMTFAQQEIDALPDWLPELSFVERVLWRTAWNDTAGTFAGSFEEWRAYTAASIASTLAGAETIAQPSLEELAATYLRPVVADTASNGLGRTVGRYELATPDINLTLAEPVVPAHPNGIQAETLQDASVCFKSWVSDRDEVMDMLDLQPYGMPGASQADDADWEFNASSSFPLFIDDNSVFPDSNLSLFTLDVPRFSRLEL</sequence>
<evidence type="ECO:0000313" key="2">
    <source>
        <dbReference type="EMBL" id="KZV82060.1"/>
    </source>
</evidence>
<dbReference type="Proteomes" id="UP000077266">
    <property type="component" value="Unassembled WGS sequence"/>
</dbReference>